<name>A0A917IE03_9MICO</name>
<comment type="caution">
    <text evidence="1">The sequence shown here is derived from an EMBL/GenBank/DDBJ whole genome shotgun (WGS) entry which is preliminary data.</text>
</comment>
<dbReference type="RefSeq" id="WP_188755289.1">
    <property type="nucleotide sequence ID" value="NZ_BMJY01000003.1"/>
</dbReference>
<dbReference type="AlphaFoldDB" id="A0A917IE03"/>
<evidence type="ECO:0000313" key="1">
    <source>
        <dbReference type="EMBL" id="GGH39875.1"/>
    </source>
</evidence>
<protein>
    <submittedName>
        <fullName evidence="1">Uncharacterized protein</fullName>
    </submittedName>
</protein>
<evidence type="ECO:0000313" key="2">
    <source>
        <dbReference type="Proteomes" id="UP000657592"/>
    </source>
</evidence>
<organism evidence="1 2">
    <name type="scientific">Microbacterium album</name>
    <dbReference type="NCBI Taxonomy" id="2053191"/>
    <lineage>
        <taxon>Bacteria</taxon>
        <taxon>Bacillati</taxon>
        <taxon>Actinomycetota</taxon>
        <taxon>Actinomycetes</taxon>
        <taxon>Micrococcales</taxon>
        <taxon>Microbacteriaceae</taxon>
        <taxon>Microbacterium</taxon>
    </lineage>
</organism>
<accession>A0A917IE03</accession>
<gene>
    <name evidence="1" type="ORF">GCM10010921_11400</name>
</gene>
<sequence>MSTARPRRRRVGSVLLSVAGVLLLAVGAAVLGAALLAPEETEKAYGRVKTEVIATIDEVRLTVFEELPEVRLGVSGGMVELDRCDGTFTEMLSYERADVPPVWAAHNNCAGDVILPWQTGQQIRIAGDDRVFEVVDIRETSKIWASTDDLVGLGGDFALQTCYYGEDRMKFIGLVPVDA</sequence>
<keyword evidence="2" id="KW-1185">Reference proteome</keyword>
<reference evidence="1" key="1">
    <citation type="journal article" date="2014" name="Int. J. Syst. Evol. Microbiol.">
        <title>Complete genome sequence of Corynebacterium casei LMG S-19264T (=DSM 44701T), isolated from a smear-ripened cheese.</title>
        <authorList>
            <consortium name="US DOE Joint Genome Institute (JGI-PGF)"/>
            <person name="Walter F."/>
            <person name="Albersmeier A."/>
            <person name="Kalinowski J."/>
            <person name="Ruckert C."/>
        </authorList>
    </citation>
    <scope>NUCLEOTIDE SEQUENCE</scope>
    <source>
        <strain evidence="1">CGMCC 1.15794</strain>
    </source>
</reference>
<dbReference type="Proteomes" id="UP000657592">
    <property type="component" value="Unassembled WGS sequence"/>
</dbReference>
<reference evidence="1" key="2">
    <citation type="submission" date="2020-09" db="EMBL/GenBank/DDBJ databases">
        <authorList>
            <person name="Sun Q."/>
            <person name="Zhou Y."/>
        </authorList>
    </citation>
    <scope>NUCLEOTIDE SEQUENCE</scope>
    <source>
        <strain evidence="1">CGMCC 1.15794</strain>
    </source>
</reference>
<dbReference type="EMBL" id="BMJY01000003">
    <property type="protein sequence ID" value="GGH39875.1"/>
    <property type="molecule type" value="Genomic_DNA"/>
</dbReference>
<proteinExistence type="predicted"/>